<reference evidence="1 2" key="1">
    <citation type="submission" date="2023-03" db="EMBL/GenBank/DDBJ databases">
        <title>Draft genome sequence of the bacteria which degrade cell wall of Tricholomamatutake.</title>
        <authorList>
            <person name="Konishi Y."/>
            <person name="Fukuta Y."/>
            <person name="Shirasaka N."/>
        </authorList>
    </citation>
    <scope>NUCLEOTIDE SEQUENCE [LARGE SCALE GENOMIC DNA]</scope>
    <source>
        <strain evidence="2">mu1</strain>
    </source>
</reference>
<name>A0ABQ6G5W0_9BACL</name>
<dbReference type="RefSeq" id="WP_284237055.1">
    <property type="nucleotide sequence ID" value="NZ_BSSQ01000002.1"/>
</dbReference>
<dbReference type="Proteomes" id="UP001157114">
    <property type="component" value="Unassembled WGS sequence"/>
</dbReference>
<dbReference type="EMBL" id="BSSQ01000002">
    <property type="protein sequence ID" value="GLX66361.1"/>
    <property type="molecule type" value="Genomic_DNA"/>
</dbReference>
<keyword evidence="2" id="KW-1185">Reference proteome</keyword>
<sequence>MNHREVTLVSAPTAAGENFIKLLLLKGIPFAALVNNAEEKNRLALLGVEQFILLDTKSREPWMIPDFPIGNIYLFENTLPLCCRYIQICRGWSSKRLIVITGRMNPRGIYKGLGANEVIYSKSDNLSFLVSDSLDSIKQ</sequence>
<evidence type="ECO:0000313" key="1">
    <source>
        <dbReference type="EMBL" id="GLX66361.1"/>
    </source>
</evidence>
<accession>A0ABQ6G5W0</accession>
<evidence type="ECO:0008006" key="3">
    <source>
        <dbReference type="Google" id="ProtNLM"/>
    </source>
</evidence>
<organism evidence="1 2">
    <name type="scientific">Paenibacillus glycanilyticus</name>
    <dbReference type="NCBI Taxonomy" id="126569"/>
    <lineage>
        <taxon>Bacteria</taxon>
        <taxon>Bacillati</taxon>
        <taxon>Bacillota</taxon>
        <taxon>Bacilli</taxon>
        <taxon>Bacillales</taxon>
        <taxon>Paenibacillaceae</taxon>
        <taxon>Paenibacillus</taxon>
    </lineage>
</organism>
<gene>
    <name evidence="1" type="ORF">MU1_07050</name>
</gene>
<proteinExistence type="predicted"/>
<comment type="caution">
    <text evidence="1">The sequence shown here is derived from an EMBL/GenBank/DDBJ whole genome shotgun (WGS) entry which is preliminary data.</text>
</comment>
<protein>
    <recommendedName>
        <fullName evidence="3">Response regulator receiver protein</fullName>
    </recommendedName>
</protein>
<evidence type="ECO:0000313" key="2">
    <source>
        <dbReference type="Proteomes" id="UP001157114"/>
    </source>
</evidence>